<dbReference type="SUPFAM" id="SSF50494">
    <property type="entry name" value="Trypsin-like serine proteases"/>
    <property type="match status" value="1"/>
</dbReference>
<dbReference type="FunFam" id="2.40.10.10:FF:000054">
    <property type="entry name" value="Complement C1r subcomponent"/>
    <property type="match status" value="1"/>
</dbReference>
<dbReference type="AlphaFoldDB" id="A0A814XZV3"/>
<feature type="transmembrane region" description="Helical" evidence="7">
    <location>
        <begin position="119"/>
        <end position="137"/>
    </location>
</feature>
<evidence type="ECO:0000256" key="1">
    <source>
        <dbReference type="ARBA" id="ARBA00004613"/>
    </source>
</evidence>
<proteinExistence type="predicted"/>
<dbReference type="PANTHER" id="PTHR24252:SF7">
    <property type="entry name" value="HYALIN"/>
    <property type="match status" value="1"/>
</dbReference>
<evidence type="ECO:0000256" key="5">
    <source>
        <dbReference type="ARBA" id="ARBA00023180"/>
    </source>
</evidence>
<dbReference type="GO" id="GO:0005576">
    <property type="term" value="C:extracellular region"/>
    <property type="evidence" value="ECO:0007669"/>
    <property type="project" value="UniProtKB-SubCell"/>
</dbReference>
<accession>A0A814XZV3</accession>
<organism evidence="10 14">
    <name type="scientific">Rotaria magnacalcarata</name>
    <dbReference type="NCBI Taxonomy" id="392030"/>
    <lineage>
        <taxon>Eukaryota</taxon>
        <taxon>Metazoa</taxon>
        <taxon>Spiralia</taxon>
        <taxon>Gnathifera</taxon>
        <taxon>Rotifera</taxon>
        <taxon>Eurotatoria</taxon>
        <taxon>Bdelloidea</taxon>
        <taxon>Philodinida</taxon>
        <taxon>Philodinidae</taxon>
        <taxon>Rotaria</taxon>
    </lineage>
</organism>
<comment type="caution">
    <text evidence="10">The sequence shown here is derived from an EMBL/GenBank/DDBJ whole genome shotgun (WGS) entry which is preliminary data.</text>
</comment>
<reference evidence="10" key="1">
    <citation type="submission" date="2021-02" db="EMBL/GenBank/DDBJ databases">
        <authorList>
            <person name="Nowell W R."/>
        </authorList>
    </citation>
    <scope>NUCLEOTIDE SEQUENCE</scope>
</reference>
<evidence type="ECO:0000313" key="14">
    <source>
        <dbReference type="Proteomes" id="UP000663855"/>
    </source>
</evidence>
<feature type="transmembrane region" description="Helical" evidence="7">
    <location>
        <begin position="239"/>
        <end position="256"/>
    </location>
</feature>
<dbReference type="EMBL" id="CAJNRE010012949">
    <property type="protein sequence ID" value="CAF2115046.1"/>
    <property type="molecule type" value="Genomic_DNA"/>
</dbReference>
<dbReference type="GO" id="GO:0004252">
    <property type="term" value="F:serine-type endopeptidase activity"/>
    <property type="evidence" value="ECO:0007669"/>
    <property type="project" value="InterPro"/>
</dbReference>
<keyword evidence="6" id="KW-0378">Hydrolase</keyword>
<dbReference type="InterPro" id="IPR043504">
    <property type="entry name" value="Peptidase_S1_PA_chymotrypsin"/>
</dbReference>
<evidence type="ECO:0000313" key="11">
    <source>
        <dbReference type="EMBL" id="CAF1632916.1"/>
    </source>
</evidence>
<evidence type="ECO:0000313" key="12">
    <source>
        <dbReference type="EMBL" id="CAF2115046.1"/>
    </source>
</evidence>
<dbReference type="Proteomes" id="UP000663834">
    <property type="component" value="Unassembled WGS sequence"/>
</dbReference>
<dbReference type="InterPro" id="IPR018114">
    <property type="entry name" value="TRYPSIN_HIS"/>
</dbReference>
<dbReference type="CDD" id="cd00190">
    <property type="entry name" value="Tryp_SPc"/>
    <property type="match status" value="1"/>
</dbReference>
<feature type="chain" id="PRO_5035604989" description="Peptidase S1 domain-containing protein" evidence="8">
    <location>
        <begin position="27"/>
        <end position="257"/>
    </location>
</feature>
<dbReference type="EMBL" id="CAJOBJ010001024">
    <property type="protein sequence ID" value="CAF3857624.1"/>
    <property type="molecule type" value="Genomic_DNA"/>
</dbReference>
<keyword evidence="7" id="KW-0472">Membrane</keyword>
<dbReference type="InterPro" id="IPR009003">
    <property type="entry name" value="Peptidase_S1_PA"/>
</dbReference>
<keyword evidence="6" id="KW-0645">Protease</keyword>
<dbReference type="Proteomes" id="UP000663855">
    <property type="component" value="Unassembled WGS sequence"/>
</dbReference>
<dbReference type="Pfam" id="PF00089">
    <property type="entry name" value="Trypsin"/>
    <property type="match status" value="2"/>
</dbReference>
<evidence type="ECO:0000256" key="4">
    <source>
        <dbReference type="ARBA" id="ARBA00023157"/>
    </source>
</evidence>
<evidence type="ECO:0000259" key="9">
    <source>
        <dbReference type="PROSITE" id="PS50240"/>
    </source>
</evidence>
<dbReference type="Proteomes" id="UP000681720">
    <property type="component" value="Unassembled WGS sequence"/>
</dbReference>
<keyword evidence="5" id="KW-0325">Glycoprotein</keyword>
<dbReference type="Gene3D" id="2.40.10.10">
    <property type="entry name" value="Trypsin-like serine proteases"/>
    <property type="match status" value="3"/>
</dbReference>
<evidence type="ECO:0000313" key="13">
    <source>
        <dbReference type="EMBL" id="CAF3857624.1"/>
    </source>
</evidence>
<feature type="signal peptide" evidence="8">
    <location>
        <begin position="1"/>
        <end position="26"/>
    </location>
</feature>
<dbReference type="FunFam" id="2.40.10.10:FF:000068">
    <property type="entry name" value="transmembrane protease serine 2"/>
    <property type="match status" value="1"/>
</dbReference>
<dbReference type="OrthoDB" id="10059102at2759"/>
<keyword evidence="4" id="KW-1015">Disulfide bond</keyword>
<dbReference type="PROSITE" id="PS00134">
    <property type="entry name" value="TRYPSIN_HIS"/>
    <property type="match status" value="1"/>
</dbReference>
<dbReference type="PANTHER" id="PTHR24252">
    <property type="entry name" value="ACROSIN-RELATED"/>
    <property type="match status" value="1"/>
</dbReference>
<feature type="domain" description="Peptidase S1" evidence="9">
    <location>
        <begin position="49"/>
        <end position="208"/>
    </location>
</feature>
<dbReference type="Proteomes" id="UP000663824">
    <property type="component" value="Unassembled WGS sequence"/>
</dbReference>
<dbReference type="SMART" id="SM00020">
    <property type="entry name" value="Tryp_SPc"/>
    <property type="match status" value="1"/>
</dbReference>
<dbReference type="EMBL" id="CAJNOV010005734">
    <property type="protein sequence ID" value="CAF1222592.1"/>
    <property type="molecule type" value="Genomic_DNA"/>
</dbReference>
<keyword evidence="7" id="KW-1133">Transmembrane helix</keyword>
<evidence type="ECO:0000256" key="3">
    <source>
        <dbReference type="ARBA" id="ARBA00022729"/>
    </source>
</evidence>
<keyword evidence="7" id="KW-0812">Transmembrane</keyword>
<dbReference type="EMBL" id="CAJNOW010014460">
    <property type="protein sequence ID" value="CAF1632916.1"/>
    <property type="molecule type" value="Genomic_DNA"/>
</dbReference>
<evidence type="ECO:0000256" key="8">
    <source>
        <dbReference type="SAM" id="SignalP"/>
    </source>
</evidence>
<evidence type="ECO:0000256" key="6">
    <source>
        <dbReference type="RuleBase" id="RU363034"/>
    </source>
</evidence>
<dbReference type="PROSITE" id="PS00135">
    <property type="entry name" value="TRYPSIN_SER"/>
    <property type="match status" value="1"/>
</dbReference>
<evidence type="ECO:0000313" key="10">
    <source>
        <dbReference type="EMBL" id="CAF1222592.1"/>
    </source>
</evidence>
<gene>
    <name evidence="10" type="ORF">CJN711_LOCUS13079</name>
    <name evidence="13" type="ORF">GIL414_LOCUS4312</name>
    <name evidence="11" type="ORF">KQP761_LOCUS26551</name>
    <name evidence="12" type="ORF">MBJ925_LOCUS24796</name>
</gene>
<evidence type="ECO:0000256" key="7">
    <source>
        <dbReference type="SAM" id="Phobius"/>
    </source>
</evidence>
<keyword evidence="2" id="KW-0964">Secreted</keyword>
<dbReference type="PROSITE" id="PS50240">
    <property type="entry name" value="TRYPSIN_DOM"/>
    <property type="match status" value="1"/>
</dbReference>
<dbReference type="GO" id="GO:0006508">
    <property type="term" value="P:proteolysis"/>
    <property type="evidence" value="ECO:0007669"/>
    <property type="project" value="UniProtKB-KW"/>
</dbReference>
<keyword evidence="3 8" id="KW-0732">Signal</keyword>
<name>A0A814XZV3_9BILA</name>
<keyword evidence="6" id="KW-0720">Serine protease</keyword>
<dbReference type="InterPro" id="IPR033116">
    <property type="entry name" value="TRYPSIN_SER"/>
</dbReference>
<dbReference type="InterPro" id="IPR001254">
    <property type="entry name" value="Trypsin_dom"/>
</dbReference>
<evidence type="ECO:0000256" key="2">
    <source>
        <dbReference type="ARBA" id="ARBA00022525"/>
    </source>
</evidence>
<comment type="subcellular location">
    <subcellularLocation>
        <location evidence="1">Secreted</location>
    </subcellularLocation>
</comment>
<protein>
    <recommendedName>
        <fullName evidence="9">Peptidase S1 domain-containing protein</fullName>
    </recommendedName>
</protein>
<sequence length="257" mass="27777">MKFTLNTATIILWALFLLVIIQPSHEYLYTCDPNAVCGCSSNSASVSRIVGGETVGTSTWGWTVSISIGGRSLCGGSILSSSWILTAAHCVSGVSASQVTIYAGSNTRFSGQSRVATSITIYIYIQVMLVVLSPLLYNRQLQFCAGVSGGGKDTCQGDSGGPLMMFTTSNQWVLVDLTSYGIGCARAAYPVVYTRVAYYQDWIRTMTSGVYTNATSSVSVNIDPYSSNASIKFFRSQPLTHLLFLFFLLLLIKVYLS</sequence>